<accession>A0A194WAC6</accession>
<evidence type="ECO:0000313" key="3">
    <source>
        <dbReference type="Proteomes" id="UP000078559"/>
    </source>
</evidence>
<proteinExistence type="predicted"/>
<dbReference type="AlphaFoldDB" id="A0A194WAC6"/>
<feature type="region of interest" description="Disordered" evidence="1">
    <location>
        <begin position="226"/>
        <end position="347"/>
    </location>
</feature>
<evidence type="ECO:0000256" key="1">
    <source>
        <dbReference type="SAM" id="MobiDB-lite"/>
    </source>
</evidence>
<dbReference type="OrthoDB" id="5419928at2759"/>
<name>A0A194WAC6_CYTMA</name>
<gene>
    <name evidence="2" type="ORF">VM1G_11896</name>
</gene>
<dbReference type="Proteomes" id="UP000078559">
    <property type="component" value="Chromosome 10"/>
</dbReference>
<dbReference type="EMBL" id="CM003107">
    <property type="protein sequence ID" value="KUI73277.1"/>
    <property type="molecule type" value="Genomic_DNA"/>
</dbReference>
<organism evidence="2 3">
    <name type="scientific">Cytospora mali</name>
    <name type="common">Apple Valsa canker fungus</name>
    <name type="synonym">Valsa mali</name>
    <dbReference type="NCBI Taxonomy" id="578113"/>
    <lineage>
        <taxon>Eukaryota</taxon>
        <taxon>Fungi</taxon>
        <taxon>Dikarya</taxon>
        <taxon>Ascomycota</taxon>
        <taxon>Pezizomycotina</taxon>
        <taxon>Sordariomycetes</taxon>
        <taxon>Sordariomycetidae</taxon>
        <taxon>Diaporthales</taxon>
        <taxon>Cytosporaceae</taxon>
        <taxon>Cytospora</taxon>
    </lineage>
</organism>
<reference evidence="2" key="1">
    <citation type="submission" date="2014-12" db="EMBL/GenBank/DDBJ databases">
        <title>Genome Sequence of Valsa Canker Pathogens Uncovers a Specific Adaption of Colonization on Woody Bark.</title>
        <authorList>
            <person name="Yin Z."/>
            <person name="Liu H."/>
            <person name="Gao X."/>
            <person name="Li Z."/>
            <person name="Song N."/>
            <person name="Ke X."/>
            <person name="Dai Q."/>
            <person name="Wu Y."/>
            <person name="Sun Y."/>
            <person name="Xu J.-R."/>
            <person name="Kang Z.K."/>
            <person name="Wang L."/>
            <person name="Huang L."/>
        </authorList>
    </citation>
    <scope>NUCLEOTIDE SEQUENCE [LARGE SCALE GENOMIC DNA]</scope>
    <source>
        <strain evidence="2">03-8</strain>
    </source>
</reference>
<evidence type="ECO:0000313" key="2">
    <source>
        <dbReference type="EMBL" id="KUI73277.1"/>
    </source>
</evidence>
<sequence length="347" mass="38466">MASSQSIAPKYIACDVASFSDSELDRDLEENRLAGGGNGSSRSRIQRICRVFHSATEAIDRVHQTSDIDQSRLLDISSDHLTARARMKLRRVSPETALLVGTTFGTLRRGIPTPIPNYTEAVKKFLAEYSFTRPFQFHEDPAQQDKSTTWLEYLGHECWVHCRFASRVKCMQPKCDAAWKTLVDSSVLRPFETEEHVCNIQSAWALEQVPLIEAEESGRAAARGIKRRFGHDEDDEVTHDRKIKKQRRDAGELGPTPGRKNGPSSQGAKAKRSRDDAAGDGPPSKRFKRGGEHLGFAGSAGDSHKSGSVKIGSPDGGDERAVRTVNRPNRKGSKPSSDHLQRRKGIH</sequence>
<protein>
    <submittedName>
        <fullName evidence="2">Uncharacterized protein</fullName>
    </submittedName>
</protein>
<keyword evidence="3" id="KW-1185">Reference proteome</keyword>